<feature type="compositionally biased region" description="Polar residues" evidence="1">
    <location>
        <begin position="87"/>
        <end position="100"/>
    </location>
</feature>
<accession>A0A4Z2GY48</accession>
<evidence type="ECO:0000313" key="3">
    <source>
        <dbReference type="Proteomes" id="UP000314294"/>
    </source>
</evidence>
<organism evidence="2 3">
    <name type="scientific">Liparis tanakae</name>
    <name type="common">Tanaka's snailfish</name>
    <dbReference type="NCBI Taxonomy" id="230148"/>
    <lineage>
        <taxon>Eukaryota</taxon>
        <taxon>Metazoa</taxon>
        <taxon>Chordata</taxon>
        <taxon>Craniata</taxon>
        <taxon>Vertebrata</taxon>
        <taxon>Euteleostomi</taxon>
        <taxon>Actinopterygii</taxon>
        <taxon>Neopterygii</taxon>
        <taxon>Teleostei</taxon>
        <taxon>Neoteleostei</taxon>
        <taxon>Acanthomorphata</taxon>
        <taxon>Eupercaria</taxon>
        <taxon>Perciformes</taxon>
        <taxon>Cottioidei</taxon>
        <taxon>Cottales</taxon>
        <taxon>Liparidae</taxon>
        <taxon>Liparis</taxon>
    </lineage>
</organism>
<gene>
    <name evidence="2" type="ORF">EYF80_031432</name>
</gene>
<dbReference type="EMBL" id="SRLO01000381">
    <property type="protein sequence ID" value="TNN58369.1"/>
    <property type="molecule type" value="Genomic_DNA"/>
</dbReference>
<evidence type="ECO:0000313" key="2">
    <source>
        <dbReference type="EMBL" id="TNN58369.1"/>
    </source>
</evidence>
<evidence type="ECO:0000256" key="1">
    <source>
        <dbReference type="SAM" id="MobiDB-lite"/>
    </source>
</evidence>
<name>A0A4Z2GY48_9TELE</name>
<sequence>MEPASMLPNTASFSLLTAACVRGSPTRAYEPGCSRSSSPAFGTTRRPPGWPNTPLVLGCSLPALKGPLRSRLRSRGKVSAGPFEWNSARSATPSETIKEL</sequence>
<dbReference type="AlphaFoldDB" id="A0A4Z2GY48"/>
<proteinExistence type="predicted"/>
<protein>
    <submittedName>
        <fullName evidence="2">Uncharacterized protein</fullName>
    </submittedName>
</protein>
<dbReference type="Proteomes" id="UP000314294">
    <property type="component" value="Unassembled WGS sequence"/>
</dbReference>
<feature type="region of interest" description="Disordered" evidence="1">
    <location>
        <begin position="72"/>
        <end position="100"/>
    </location>
</feature>
<keyword evidence="3" id="KW-1185">Reference proteome</keyword>
<feature type="region of interest" description="Disordered" evidence="1">
    <location>
        <begin position="28"/>
        <end position="49"/>
    </location>
</feature>
<reference evidence="2 3" key="1">
    <citation type="submission" date="2019-03" db="EMBL/GenBank/DDBJ databases">
        <title>First draft genome of Liparis tanakae, snailfish: a comprehensive survey of snailfish specific genes.</title>
        <authorList>
            <person name="Kim W."/>
            <person name="Song I."/>
            <person name="Jeong J.-H."/>
            <person name="Kim D."/>
            <person name="Kim S."/>
            <person name="Ryu S."/>
            <person name="Song J.Y."/>
            <person name="Lee S.K."/>
        </authorList>
    </citation>
    <scope>NUCLEOTIDE SEQUENCE [LARGE SCALE GENOMIC DNA]</scope>
    <source>
        <tissue evidence="2">Muscle</tissue>
    </source>
</reference>
<comment type="caution">
    <text evidence="2">The sequence shown here is derived from an EMBL/GenBank/DDBJ whole genome shotgun (WGS) entry which is preliminary data.</text>
</comment>